<protein>
    <recommendedName>
        <fullName evidence="1">EcoEI R protein C-terminal domain-containing protein</fullName>
    </recommendedName>
</protein>
<gene>
    <name evidence="2" type="ORF">EC580_03305</name>
</gene>
<dbReference type="AlphaFoldDB" id="A0A3M8RIK5"/>
<evidence type="ECO:0000313" key="2">
    <source>
        <dbReference type="EMBL" id="RNF68247.1"/>
    </source>
</evidence>
<dbReference type="RefSeq" id="WP_123102164.1">
    <property type="nucleotide sequence ID" value="NZ_CP127527.1"/>
</dbReference>
<dbReference type="Pfam" id="PF08463">
    <property type="entry name" value="EcoEI_R_C"/>
    <property type="match status" value="1"/>
</dbReference>
<reference evidence="2" key="1">
    <citation type="submission" date="2018-10" db="EMBL/GenBank/DDBJ databases">
        <title>Acidithiobacillus sulfuriphilus sp. nov.: an extremely acidophilic sulfur-oxidizing chemolithotroph isolated from a neutral pH environment.</title>
        <authorList>
            <person name="Falagan C."/>
            <person name="Moya-Beltran A."/>
            <person name="Quatrini R."/>
            <person name="Johnson D.B."/>
        </authorList>
    </citation>
    <scope>NUCLEOTIDE SEQUENCE [LARGE SCALE GENOMIC DNA]</scope>
    <source>
        <strain evidence="2">CJ-2</strain>
    </source>
</reference>
<proteinExistence type="predicted"/>
<feature type="domain" description="EcoEI R protein C-terminal" evidence="1">
    <location>
        <begin position="1"/>
        <end position="50"/>
    </location>
</feature>
<dbReference type="GO" id="GO:0006304">
    <property type="term" value="P:DNA modification"/>
    <property type="evidence" value="ECO:0007669"/>
    <property type="project" value="InterPro"/>
</dbReference>
<organism evidence="2">
    <name type="scientific">Acidithiobacillus sulfuriphilus</name>
    <dbReference type="NCBI Taxonomy" id="1867749"/>
    <lineage>
        <taxon>Bacteria</taxon>
        <taxon>Pseudomonadati</taxon>
        <taxon>Pseudomonadota</taxon>
        <taxon>Acidithiobacillia</taxon>
        <taxon>Acidithiobacillales</taxon>
        <taxon>Acidithiobacillaceae</taxon>
        <taxon>Acidithiobacillus</taxon>
    </lineage>
</organism>
<dbReference type="EMBL" id="RIZI01000124">
    <property type="protein sequence ID" value="RNF68247.1"/>
    <property type="molecule type" value="Genomic_DNA"/>
</dbReference>
<accession>A0A3M8RIK5</accession>
<dbReference type="GO" id="GO:0003824">
    <property type="term" value="F:catalytic activity"/>
    <property type="evidence" value="ECO:0007669"/>
    <property type="project" value="InterPro"/>
</dbReference>
<evidence type="ECO:0000259" key="1">
    <source>
        <dbReference type="Pfam" id="PF08463"/>
    </source>
</evidence>
<dbReference type="GO" id="GO:0003677">
    <property type="term" value="F:DNA binding"/>
    <property type="evidence" value="ECO:0007669"/>
    <property type="project" value="InterPro"/>
</dbReference>
<dbReference type="InterPro" id="IPR013670">
    <property type="entry name" value="EcoEI_R_C_dom"/>
</dbReference>
<name>A0A3M8RIK5_9PROT</name>
<comment type="caution">
    <text evidence="2">The sequence shown here is derived from an EMBL/GenBank/DDBJ whole genome shotgun (WGS) entry which is preliminary data.</text>
</comment>
<dbReference type="OrthoDB" id="9182322at2"/>
<sequence length="52" mass="5851">MIRDHIAAKLGIEPDDFEYAPFTREGGLGWVHQRFGGEFSAIIEEWNGTLAT</sequence>